<dbReference type="AlphaFoldDB" id="A0A9X2HQE3"/>
<feature type="domain" description="HTH tetR-type" evidence="5">
    <location>
        <begin position="5"/>
        <end position="65"/>
    </location>
</feature>
<dbReference type="PANTHER" id="PTHR30055:SF234">
    <property type="entry name" value="HTH-TYPE TRANSCRIPTIONAL REGULATOR BETI"/>
    <property type="match status" value="1"/>
</dbReference>
<dbReference type="SUPFAM" id="SSF48498">
    <property type="entry name" value="Tetracyclin repressor-like, C-terminal domain"/>
    <property type="match status" value="1"/>
</dbReference>
<dbReference type="Proteomes" id="UP001139451">
    <property type="component" value="Unassembled WGS sequence"/>
</dbReference>
<dbReference type="InterPro" id="IPR001647">
    <property type="entry name" value="HTH_TetR"/>
</dbReference>
<evidence type="ECO:0000256" key="1">
    <source>
        <dbReference type="ARBA" id="ARBA00023015"/>
    </source>
</evidence>
<keyword evidence="1" id="KW-0805">Transcription regulation</keyword>
<dbReference type="Pfam" id="PF17939">
    <property type="entry name" value="TetR_C_30"/>
    <property type="match status" value="1"/>
</dbReference>
<dbReference type="InterPro" id="IPR009057">
    <property type="entry name" value="Homeodomain-like_sf"/>
</dbReference>
<accession>A0A9X2HQE3</accession>
<evidence type="ECO:0000256" key="3">
    <source>
        <dbReference type="ARBA" id="ARBA00023163"/>
    </source>
</evidence>
<dbReference type="RefSeq" id="WP_254296065.1">
    <property type="nucleotide sequence ID" value="NZ_JAMLDX010000019.1"/>
</dbReference>
<evidence type="ECO:0000313" key="7">
    <source>
        <dbReference type="Proteomes" id="UP001139451"/>
    </source>
</evidence>
<evidence type="ECO:0000256" key="2">
    <source>
        <dbReference type="ARBA" id="ARBA00023125"/>
    </source>
</evidence>
<gene>
    <name evidence="6" type="ORF">M9978_19080</name>
</gene>
<sequence length="216" mass="24094">MDDSADRRDLILDAAESLFCVHGFHGVTVRQVATEAGVDPALLNYYFTSKRGLFDAVLLRRAEVVNTQRARSMDRYESSTAEMTVEGCLQAFFEPVLTLWESGGDGWRNYLRLIALVNSTPSWGGQAMTQYFDPVIHKLIGLLREVLPEAHAEDLFWCYHFVSGALSLSFADTGRIDNLSGGLCRSNDVAAVRKRLAYFLAAGTTQLCQRMAKTRD</sequence>
<dbReference type="Gene3D" id="1.10.357.10">
    <property type="entry name" value="Tetracycline Repressor, domain 2"/>
    <property type="match status" value="1"/>
</dbReference>
<dbReference type="PRINTS" id="PR00455">
    <property type="entry name" value="HTHTETR"/>
</dbReference>
<dbReference type="EMBL" id="JAMLDX010000019">
    <property type="protein sequence ID" value="MCP3732531.1"/>
    <property type="molecule type" value="Genomic_DNA"/>
</dbReference>
<proteinExistence type="predicted"/>
<dbReference type="InterPro" id="IPR050109">
    <property type="entry name" value="HTH-type_TetR-like_transc_reg"/>
</dbReference>
<dbReference type="PANTHER" id="PTHR30055">
    <property type="entry name" value="HTH-TYPE TRANSCRIPTIONAL REGULATOR RUTR"/>
    <property type="match status" value="1"/>
</dbReference>
<dbReference type="SUPFAM" id="SSF46689">
    <property type="entry name" value="Homeodomain-like"/>
    <property type="match status" value="1"/>
</dbReference>
<comment type="caution">
    <text evidence="6">The sequence shown here is derived from an EMBL/GenBank/DDBJ whole genome shotgun (WGS) entry which is preliminary data.</text>
</comment>
<dbReference type="InterPro" id="IPR041586">
    <property type="entry name" value="PsrA_TetR_C"/>
</dbReference>
<dbReference type="GO" id="GO:0000976">
    <property type="term" value="F:transcription cis-regulatory region binding"/>
    <property type="evidence" value="ECO:0007669"/>
    <property type="project" value="TreeGrafter"/>
</dbReference>
<dbReference type="InterPro" id="IPR036271">
    <property type="entry name" value="Tet_transcr_reg_TetR-rel_C_sf"/>
</dbReference>
<evidence type="ECO:0000259" key="5">
    <source>
        <dbReference type="PROSITE" id="PS50977"/>
    </source>
</evidence>
<dbReference type="GO" id="GO:0003700">
    <property type="term" value="F:DNA-binding transcription factor activity"/>
    <property type="evidence" value="ECO:0007669"/>
    <property type="project" value="TreeGrafter"/>
</dbReference>
<evidence type="ECO:0000256" key="4">
    <source>
        <dbReference type="PROSITE-ProRule" id="PRU00335"/>
    </source>
</evidence>
<keyword evidence="7" id="KW-1185">Reference proteome</keyword>
<dbReference type="Pfam" id="PF00440">
    <property type="entry name" value="TetR_N"/>
    <property type="match status" value="1"/>
</dbReference>
<organism evidence="6 7">
    <name type="scientific">Sphingomonas tagetis</name>
    <dbReference type="NCBI Taxonomy" id="2949092"/>
    <lineage>
        <taxon>Bacteria</taxon>
        <taxon>Pseudomonadati</taxon>
        <taxon>Pseudomonadota</taxon>
        <taxon>Alphaproteobacteria</taxon>
        <taxon>Sphingomonadales</taxon>
        <taxon>Sphingomonadaceae</taxon>
        <taxon>Sphingomonas</taxon>
    </lineage>
</organism>
<keyword evidence="3" id="KW-0804">Transcription</keyword>
<dbReference type="PROSITE" id="PS50977">
    <property type="entry name" value="HTH_TETR_2"/>
    <property type="match status" value="1"/>
</dbReference>
<evidence type="ECO:0000313" key="6">
    <source>
        <dbReference type="EMBL" id="MCP3732531.1"/>
    </source>
</evidence>
<feature type="DNA-binding region" description="H-T-H motif" evidence="4">
    <location>
        <begin position="28"/>
        <end position="47"/>
    </location>
</feature>
<reference evidence="6" key="1">
    <citation type="submission" date="2022-05" db="EMBL/GenBank/DDBJ databases">
        <title>Sphingomonas sp. strain MG17 Genome sequencing and assembly.</title>
        <authorList>
            <person name="Kim I."/>
        </authorList>
    </citation>
    <scope>NUCLEOTIDE SEQUENCE</scope>
    <source>
        <strain evidence="6">MG17</strain>
    </source>
</reference>
<protein>
    <submittedName>
        <fullName evidence="6">TetR family transcriptional regulator</fullName>
    </submittedName>
</protein>
<keyword evidence="2 4" id="KW-0238">DNA-binding</keyword>
<name>A0A9X2HQE3_9SPHN</name>